<organism evidence="1 2">
    <name type="scientific">Trebonia kvetii</name>
    <dbReference type="NCBI Taxonomy" id="2480626"/>
    <lineage>
        <taxon>Bacteria</taxon>
        <taxon>Bacillati</taxon>
        <taxon>Actinomycetota</taxon>
        <taxon>Actinomycetes</taxon>
        <taxon>Streptosporangiales</taxon>
        <taxon>Treboniaceae</taxon>
        <taxon>Trebonia</taxon>
    </lineage>
</organism>
<comment type="caution">
    <text evidence="1">The sequence shown here is derived from an EMBL/GenBank/DDBJ whole genome shotgun (WGS) entry which is preliminary data.</text>
</comment>
<reference evidence="1 2" key="1">
    <citation type="submission" date="2018-11" db="EMBL/GenBank/DDBJ databases">
        <title>Trebonia kvetii gen.nov., sp.nov., a novel acidophilic actinobacterium, and proposal of the new actinobacterial family Treboniaceae fam. nov.</title>
        <authorList>
            <person name="Rapoport D."/>
            <person name="Sagova-Mareckova M."/>
            <person name="Sedlacek I."/>
            <person name="Provaznik J."/>
            <person name="Kralova S."/>
            <person name="Pavlinic D."/>
            <person name="Benes V."/>
            <person name="Kopecky J."/>
        </authorList>
    </citation>
    <scope>NUCLEOTIDE SEQUENCE [LARGE SCALE GENOMIC DNA]</scope>
    <source>
        <strain evidence="1 2">15Tr583</strain>
    </source>
</reference>
<dbReference type="EMBL" id="RPFW01000006">
    <property type="protein sequence ID" value="TVZ01714.1"/>
    <property type="molecule type" value="Genomic_DNA"/>
</dbReference>
<keyword evidence="2" id="KW-1185">Reference proteome</keyword>
<dbReference type="Proteomes" id="UP000460272">
    <property type="component" value="Unassembled WGS sequence"/>
</dbReference>
<name>A0A6P2BRS3_9ACTN</name>
<dbReference type="InterPro" id="IPR025355">
    <property type="entry name" value="DUF4259"/>
</dbReference>
<dbReference type="Pfam" id="PF14078">
    <property type="entry name" value="DUF4259"/>
    <property type="match status" value="1"/>
</dbReference>
<evidence type="ECO:0000313" key="2">
    <source>
        <dbReference type="Proteomes" id="UP000460272"/>
    </source>
</evidence>
<accession>A0A6P2BRS3</accession>
<protein>
    <submittedName>
        <fullName evidence="1">DUF4259 domain-containing protein</fullName>
    </submittedName>
</protein>
<gene>
    <name evidence="1" type="ORF">EAS64_30060</name>
</gene>
<sequence>MGTWGPGAFDNDDALDLLGLLEGYDMWPCLRANPQ</sequence>
<evidence type="ECO:0000313" key="1">
    <source>
        <dbReference type="EMBL" id="TVZ01714.1"/>
    </source>
</evidence>
<dbReference type="RefSeq" id="WP_145858529.1">
    <property type="nucleotide sequence ID" value="NZ_RPFW01000006.1"/>
</dbReference>
<proteinExistence type="predicted"/>
<dbReference type="AlphaFoldDB" id="A0A6P2BRS3"/>